<evidence type="ECO:0000256" key="1">
    <source>
        <dbReference type="SAM" id="Phobius"/>
    </source>
</evidence>
<sequence length="120" mass="14158">MPLWLQVLLQVAFIAIIFLFVYNQLKIRILYKFHPNRWIILLLSIAAFFLPTIIAAYFRYNLNGSVWQYISSAVFLVLFLWFVDLRSGAIYDVKGSQKEKNIKIKPKAKPNRAKHNKNKK</sequence>
<organism evidence="2 4">
    <name type="scientific">Clostridium coskatii</name>
    <dbReference type="NCBI Taxonomy" id="1705578"/>
    <lineage>
        <taxon>Bacteria</taxon>
        <taxon>Bacillati</taxon>
        <taxon>Bacillota</taxon>
        <taxon>Clostridia</taxon>
        <taxon>Eubacteriales</taxon>
        <taxon>Clostridiaceae</taxon>
        <taxon>Clostridium</taxon>
    </lineage>
</organism>
<dbReference type="RefSeq" id="WP_013237345.1">
    <property type="nucleotide sequence ID" value="NZ_LITQ01000049.1"/>
</dbReference>
<evidence type="ECO:0000313" key="4">
    <source>
        <dbReference type="Proteomes" id="UP000077384"/>
    </source>
</evidence>
<name>A0A168N068_9CLOT</name>
<dbReference type="EMBL" id="LITQ01000049">
    <property type="protein sequence ID" value="OAA85561.1"/>
    <property type="molecule type" value="Genomic_DNA"/>
</dbReference>
<keyword evidence="5" id="KW-1185">Reference proteome</keyword>
<dbReference type="EMBL" id="LROR01000025">
    <property type="protein sequence ID" value="OBR97420.1"/>
    <property type="molecule type" value="Genomic_DNA"/>
</dbReference>
<feature type="transmembrane region" description="Helical" evidence="1">
    <location>
        <begin position="6"/>
        <end position="25"/>
    </location>
</feature>
<accession>A0A168N068</accession>
<feature type="transmembrane region" description="Helical" evidence="1">
    <location>
        <begin position="37"/>
        <end position="60"/>
    </location>
</feature>
<reference evidence="3 5" key="2">
    <citation type="journal article" date="2016" name="Front. Microbiol.">
        <title>Industrial Acetogenic Biocatalysts: A Comparative Metabolic and Genomic Analysis.</title>
        <authorList>
            <person name="Bengelsdorf F."/>
            <person name="Poehlein A."/>
            <person name="Sonja S."/>
            <person name="Erz C."/>
            <person name="Hummel T."/>
            <person name="Hoffmeister S."/>
            <person name="Daniel R."/>
            <person name="Durre P."/>
        </authorList>
    </citation>
    <scope>NUCLEOTIDE SEQUENCE [LARGE SCALE GENOMIC DNA]</scope>
    <source>
        <strain evidence="3 5">PTA-10522</strain>
    </source>
</reference>
<dbReference type="AlphaFoldDB" id="A0A168N068"/>
<gene>
    <name evidence="3" type="ORF">CLCOS_04000</name>
    <name evidence="2" type="ORF">WX73_03215</name>
</gene>
<comment type="caution">
    <text evidence="2">The sequence shown here is derived from an EMBL/GenBank/DDBJ whole genome shotgun (WGS) entry which is preliminary data.</text>
</comment>
<feature type="transmembrane region" description="Helical" evidence="1">
    <location>
        <begin position="66"/>
        <end position="83"/>
    </location>
</feature>
<dbReference type="Proteomes" id="UP000093694">
    <property type="component" value="Unassembled WGS sequence"/>
</dbReference>
<keyword evidence="1" id="KW-0812">Transmembrane</keyword>
<keyword evidence="1" id="KW-1133">Transmembrane helix</keyword>
<evidence type="ECO:0000313" key="2">
    <source>
        <dbReference type="EMBL" id="OAA85561.1"/>
    </source>
</evidence>
<reference evidence="2 4" key="1">
    <citation type="journal article" date="2015" name="Biotechnol. Bioeng.">
        <title>Genome sequence and phenotypic characterization of Caulobacter segnis.</title>
        <authorList>
            <person name="Patel S."/>
            <person name="Fletcher B."/>
            <person name="Scott D.C."/>
            <person name="Ely B."/>
        </authorList>
    </citation>
    <scope>NUCLEOTIDE SEQUENCE [LARGE SCALE GENOMIC DNA]</scope>
    <source>
        <strain evidence="2 4">PS02</strain>
    </source>
</reference>
<evidence type="ECO:0000313" key="3">
    <source>
        <dbReference type="EMBL" id="OBR97420.1"/>
    </source>
</evidence>
<proteinExistence type="predicted"/>
<evidence type="ECO:0000313" key="5">
    <source>
        <dbReference type="Proteomes" id="UP000093694"/>
    </source>
</evidence>
<dbReference type="PATRIC" id="fig|1705578.3.peg.3279"/>
<keyword evidence="1" id="KW-0472">Membrane</keyword>
<protein>
    <submittedName>
        <fullName evidence="2">Uncharacterized protein</fullName>
    </submittedName>
</protein>
<dbReference type="Proteomes" id="UP000077384">
    <property type="component" value="Unassembled WGS sequence"/>
</dbReference>